<accession>A0A9Q9B2W5</accession>
<sequence length="381" mass="41876">MVTPPGDNPVIIAPELSASSLPPDKKDLFPDEGSPRKAGIQGSTMNLDEVITGPSDGVSEREEQEDYTDTANKPSVDGDRPHASRASTTSHSTEHSSQHIEEKVEMELPIKESGEEKRNNDCQERDSLVPDQEPPVLKTQLPTTWGEEAEHSSQHIEEKVDMEPPISQERNSLVPDQEPSVLETQLSTKMGEEDGIQLDKNLPPLRESSRTGIAIAANNRFWPLRESSRTKIAIAATSLVWLSLLGLTFYYRLQACINDITPDVGHQILELCSPPPAIMHFHREIQVAKQAIDPLNMAYTCVNQACEPFKTSYNQTLIDRKSRGSITEAFVELWTMHKSIVSASAPISGTQADAAAARTACDIGLATGLIWLQYAALSTET</sequence>
<feature type="compositionally biased region" description="Basic and acidic residues" evidence="1">
    <location>
        <begin position="148"/>
        <end position="162"/>
    </location>
</feature>
<reference evidence="2" key="1">
    <citation type="submission" date="2022-06" db="EMBL/GenBank/DDBJ databases">
        <title>Complete genome sequences of two strains of the flax pathogen Septoria linicola.</title>
        <authorList>
            <person name="Lapalu N."/>
            <person name="Simon A."/>
            <person name="Demenou B."/>
            <person name="Paumier D."/>
            <person name="Guillot M.-P."/>
            <person name="Gout L."/>
            <person name="Valade R."/>
        </authorList>
    </citation>
    <scope>NUCLEOTIDE SEQUENCE</scope>
    <source>
        <strain evidence="2">SE15195</strain>
    </source>
</reference>
<gene>
    <name evidence="2" type="ORF">Slin15195_G129640</name>
</gene>
<evidence type="ECO:0000313" key="3">
    <source>
        <dbReference type="Proteomes" id="UP001056384"/>
    </source>
</evidence>
<proteinExistence type="predicted"/>
<organism evidence="2 3">
    <name type="scientific">Septoria linicola</name>
    <dbReference type="NCBI Taxonomy" id="215465"/>
    <lineage>
        <taxon>Eukaryota</taxon>
        <taxon>Fungi</taxon>
        <taxon>Dikarya</taxon>
        <taxon>Ascomycota</taxon>
        <taxon>Pezizomycotina</taxon>
        <taxon>Dothideomycetes</taxon>
        <taxon>Dothideomycetidae</taxon>
        <taxon>Mycosphaerellales</taxon>
        <taxon>Mycosphaerellaceae</taxon>
        <taxon>Septoria</taxon>
    </lineage>
</organism>
<feature type="compositionally biased region" description="Basic and acidic residues" evidence="1">
    <location>
        <begin position="23"/>
        <end position="35"/>
    </location>
</feature>
<protein>
    <submittedName>
        <fullName evidence="2">Uncharacterized protein</fullName>
    </submittedName>
</protein>
<evidence type="ECO:0000313" key="2">
    <source>
        <dbReference type="EMBL" id="USW59645.1"/>
    </source>
</evidence>
<dbReference type="Proteomes" id="UP001056384">
    <property type="component" value="Chromosome 14"/>
</dbReference>
<keyword evidence="3" id="KW-1185">Reference proteome</keyword>
<dbReference type="EMBL" id="CP099431">
    <property type="protein sequence ID" value="USW59645.1"/>
    <property type="molecule type" value="Genomic_DNA"/>
</dbReference>
<dbReference type="AlphaFoldDB" id="A0A9Q9B2W5"/>
<evidence type="ECO:0000256" key="1">
    <source>
        <dbReference type="SAM" id="MobiDB-lite"/>
    </source>
</evidence>
<feature type="compositionally biased region" description="Basic and acidic residues" evidence="1">
    <location>
        <begin position="92"/>
        <end position="128"/>
    </location>
</feature>
<feature type="region of interest" description="Disordered" evidence="1">
    <location>
        <begin position="1"/>
        <end position="164"/>
    </location>
</feature>
<name>A0A9Q9B2W5_9PEZI</name>